<feature type="domain" description="Reverse transcriptase" evidence="2">
    <location>
        <begin position="642"/>
        <end position="717"/>
    </location>
</feature>
<dbReference type="InterPro" id="IPR053134">
    <property type="entry name" value="RNA-dir_DNA_polymerase"/>
</dbReference>
<dbReference type="SUPFAM" id="SSF50630">
    <property type="entry name" value="Acid proteases"/>
    <property type="match status" value="1"/>
</dbReference>
<sequence>MSTKKDVELRSESSMSEKLETSVLLKFIKPFDGSRDKLCSFINNCDNAFKLASQSQKPLLLNYILCQLENKAETAASIKDFESWEQLSQFLQSQFGERKHYAHLLLDLQESQQLSNESVSQYSLRVESSLYKLLTEISLSNKKKVELSGKISAMEELALHCFIMGLTPKISNFVRMKNPQSLNEATNQAILEEKMQMLLETKASQNYKQNLKSYPMRDGRPVHNLNKQPAPICRYCSTTKQKINNPFVSSTSSLLTKHVTFDTNVSKPTKSSCAKSVSQLQNKKHTPSPCPTPIIPTKDESFRTERNYPVYEVTTNSQKRYLPHVSLNTQVNQQPLIFLVDTGSCVSLIKKTSITSMPNLVDDIIQLKGINSNNETVPTLGHFQLQLFVGIDTDLAYRFHVVEKIDLGYDGIIGTDFLNDLDGIIDYNSDVLKIRNFTIKIDYSRPVYKIFPRSETIIECTVSNPEQKVGLILDQHLSDSLLIANCIVSVKNNNRVNISVVNTSEELITLDSDIKVRIQPLNVNSFQVDPDITSAKSTISRREEVLNLLRTDHLNDEEKNSLTDICSQYFDIFYLPGDKLTTTDLLKHEINTHPAEPINVKSYRFPEIHKKEVDKQISKMLSQDIIKPSTSPWSFPIWIVPKKLDSSGETKWRIVIDYRKLNDITVGESYPIPQINEILDQLGQSKYFTTLDLCSGFHQISISEKDTPKTAFTVPQGHFEFKQYWRRQRTEGVYN</sequence>
<gene>
    <name evidence="3" type="ORF">PMACD_LOCUS5288</name>
</gene>
<reference evidence="3" key="1">
    <citation type="submission" date="2021-02" db="EMBL/GenBank/DDBJ databases">
        <authorList>
            <person name="Steward A R."/>
        </authorList>
    </citation>
    <scope>NUCLEOTIDE SEQUENCE</scope>
</reference>
<protein>
    <recommendedName>
        <fullName evidence="2">Reverse transcriptase domain-containing protein</fullName>
    </recommendedName>
</protein>
<dbReference type="EMBL" id="CAJOBZ010000010">
    <property type="protein sequence ID" value="CAF4830967.1"/>
    <property type="molecule type" value="Genomic_DNA"/>
</dbReference>
<name>A0A821R1W7_9NEOP</name>
<dbReference type="InterPro" id="IPR021109">
    <property type="entry name" value="Peptidase_aspartic_dom_sf"/>
</dbReference>
<proteinExistence type="predicted"/>
<keyword evidence="4" id="KW-1185">Reference proteome</keyword>
<dbReference type="Proteomes" id="UP000663880">
    <property type="component" value="Unassembled WGS sequence"/>
</dbReference>
<accession>A0A821R1W7</accession>
<dbReference type="Gene3D" id="2.40.70.10">
    <property type="entry name" value="Acid Proteases"/>
    <property type="match status" value="1"/>
</dbReference>
<comment type="caution">
    <text evidence="3">The sequence shown here is derived from an EMBL/GenBank/DDBJ whole genome shotgun (WGS) entry which is preliminary data.</text>
</comment>
<dbReference type="InterPro" id="IPR043502">
    <property type="entry name" value="DNA/RNA_pol_sf"/>
</dbReference>
<dbReference type="PANTHER" id="PTHR24559:SF435">
    <property type="entry name" value="RIBONUCLEASE H"/>
    <property type="match status" value="1"/>
</dbReference>
<evidence type="ECO:0000259" key="2">
    <source>
        <dbReference type="Pfam" id="PF00078"/>
    </source>
</evidence>
<evidence type="ECO:0000256" key="1">
    <source>
        <dbReference type="SAM" id="MobiDB-lite"/>
    </source>
</evidence>
<dbReference type="CDD" id="cd00303">
    <property type="entry name" value="retropepsin_like"/>
    <property type="match status" value="1"/>
</dbReference>
<dbReference type="Gene3D" id="3.30.70.270">
    <property type="match status" value="1"/>
</dbReference>
<dbReference type="OrthoDB" id="8193998at2759"/>
<dbReference type="Gene3D" id="3.10.10.10">
    <property type="entry name" value="HIV Type 1 Reverse Transcriptase, subunit A, domain 1"/>
    <property type="match status" value="1"/>
</dbReference>
<dbReference type="InterPro" id="IPR000477">
    <property type="entry name" value="RT_dom"/>
</dbReference>
<organism evidence="3 4">
    <name type="scientific">Pieris macdunnoughi</name>
    <dbReference type="NCBI Taxonomy" id="345717"/>
    <lineage>
        <taxon>Eukaryota</taxon>
        <taxon>Metazoa</taxon>
        <taxon>Ecdysozoa</taxon>
        <taxon>Arthropoda</taxon>
        <taxon>Hexapoda</taxon>
        <taxon>Insecta</taxon>
        <taxon>Pterygota</taxon>
        <taxon>Neoptera</taxon>
        <taxon>Endopterygota</taxon>
        <taxon>Lepidoptera</taxon>
        <taxon>Glossata</taxon>
        <taxon>Ditrysia</taxon>
        <taxon>Papilionoidea</taxon>
        <taxon>Pieridae</taxon>
        <taxon>Pierinae</taxon>
        <taxon>Pieris</taxon>
    </lineage>
</organism>
<evidence type="ECO:0000313" key="4">
    <source>
        <dbReference type="Proteomes" id="UP000663880"/>
    </source>
</evidence>
<dbReference type="CDD" id="cd01647">
    <property type="entry name" value="RT_LTR"/>
    <property type="match status" value="1"/>
</dbReference>
<dbReference type="PANTHER" id="PTHR24559">
    <property type="entry name" value="TRANSPOSON TY3-I GAG-POL POLYPROTEIN"/>
    <property type="match status" value="1"/>
</dbReference>
<feature type="region of interest" description="Disordered" evidence="1">
    <location>
        <begin position="279"/>
        <end position="298"/>
    </location>
</feature>
<dbReference type="GO" id="GO:0071897">
    <property type="term" value="P:DNA biosynthetic process"/>
    <property type="evidence" value="ECO:0007669"/>
    <property type="project" value="UniProtKB-ARBA"/>
</dbReference>
<dbReference type="Pfam" id="PF00078">
    <property type="entry name" value="RVT_1"/>
    <property type="match status" value="1"/>
</dbReference>
<dbReference type="InterPro" id="IPR043128">
    <property type="entry name" value="Rev_trsase/Diguanyl_cyclase"/>
</dbReference>
<dbReference type="AlphaFoldDB" id="A0A821R1W7"/>
<dbReference type="SUPFAM" id="SSF56672">
    <property type="entry name" value="DNA/RNA polymerases"/>
    <property type="match status" value="1"/>
</dbReference>
<evidence type="ECO:0000313" key="3">
    <source>
        <dbReference type="EMBL" id="CAF4830967.1"/>
    </source>
</evidence>